<evidence type="ECO:0000313" key="2">
    <source>
        <dbReference type="Proteomes" id="UP000053232"/>
    </source>
</evidence>
<keyword evidence="2" id="KW-1185">Reference proteome</keyword>
<name>A0A073HZP4_9SPIT</name>
<reference evidence="2" key="1">
    <citation type="journal article" date="2014" name="Cell">
        <title>The Architecture of a Scrambled Genome Reveals Massive Levels of Genomic Rearrangement during Development.</title>
        <authorList>
            <person name="Chen X."/>
            <person name="Bracht J.R."/>
            <person name="Goldman A.D."/>
            <person name="Dolzhenko E."/>
            <person name="Clay D.M."/>
            <person name="Swart E.C."/>
            <person name="Perlman D.H."/>
            <person name="Doak T.G."/>
            <person name="Stuart A."/>
            <person name="Amemiya C.T."/>
            <person name="Sebra R.P."/>
            <person name="Landweber L.F."/>
        </authorList>
    </citation>
    <scope>NUCLEOTIDE SEQUENCE [LARGE SCALE GENOMIC DNA]</scope>
    <source>
        <strain evidence="2">JRB310</strain>
    </source>
</reference>
<dbReference type="AlphaFoldDB" id="A0A073HZP4"/>
<protein>
    <submittedName>
        <fullName evidence="1">Uncharacterized protein</fullName>
    </submittedName>
</protein>
<comment type="caution">
    <text evidence="1">The sequence shown here is derived from an EMBL/GenBank/DDBJ whole genome shotgun (WGS) entry which is preliminary data.</text>
</comment>
<proteinExistence type="predicted"/>
<organism evidence="1 2">
    <name type="scientific">Oxytricha trifallax</name>
    <dbReference type="NCBI Taxonomy" id="1172189"/>
    <lineage>
        <taxon>Eukaryota</taxon>
        <taxon>Sar</taxon>
        <taxon>Alveolata</taxon>
        <taxon>Ciliophora</taxon>
        <taxon>Intramacronucleata</taxon>
        <taxon>Spirotrichea</taxon>
        <taxon>Stichotrichia</taxon>
        <taxon>Sporadotrichida</taxon>
        <taxon>Oxytrichidae</taxon>
        <taxon>Oxytrichinae</taxon>
        <taxon>Oxytricha</taxon>
    </lineage>
</organism>
<dbReference type="Proteomes" id="UP000053232">
    <property type="component" value="Unassembled WGS sequence"/>
</dbReference>
<dbReference type="EMBL" id="ARYC01002337">
    <property type="protein sequence ID" value="KEJ82904.1"/>
    <property type="molecule type" value="Genomic_DNA"/>
</dbReference>
<evidence type="ECO:0000313" key="1">
    <source>
        <dbReference type="EMBL" id="KEJ82904.1"/>
    </source>
</evidence>
<accession>A0A073HZP4</accession>
<sequence>MLIIPESCLKVLEPSLLSLTHRLQNIKKTCHRKSRLWGYKEQRMDWLEEIIQNIILQIFNRSYCVAIQLFEENPFIPYTFDSHFKRFISNANSTELQKCYDEVVKLKLAIEIKTNDPRKTQDDLRALYQQIKQQISKI</sequence>
<gene>
    <name evidence="1" type="ORF">OXYTRIMIC_691</name>
</gene>